<keyword evidence="4 5" id="KW-0472">Membrane</keyword>
<dbReference type="Pfam" id="PF04138">
    <property type="entry name" value="GtrA_DPMS_TM"/>
    <property type="match status" value="1"/>
</dbReference>
<evidence type="ECO:0000256" key="4">
    <source>
        <dbReference type="ARBA" id="ARBA00023136"/>
    </source>
</evidence>
<evidence type="ECO:0000313" key="8">
    <source>
        <dbReference type="Proteomes" id="UP000002066"/>
    </source>
</evidence>
<sequence length="166" mass="16886">MTARAPLPTKRTTSPLVMAFVRFVVCGGGVGLAAGGALVLLGDRVPLVLSNAVVTVVSTVIATELHSRITFRSERGGWRIHLRSGLTVVVSYAFTTAALLVLHAVQSAPSALVEQTVYLSASAVAGAGRFALLRLVVFAPATARPAVPATAGPIAPAPAKPVVVAA</sequence>
<feature type="transmembrane region" description="Helical" evidence="5">
    <location>
        <begin position="20"/>
        <end position="41"/>
    </location>
</feature>
<keyword evidence="3 5" id="KW-1133">Transmembrane helix</keyword>
<evidence type="ECO:0000259" key="6">
    <source>
        <dbReference type="Pfam" id="PF04138"/>
    </source>
</evidence>
<dbReference type="AlphaFoldDB" id="A0A8D4BAK2"/>
<feature type="transmembrane region" description="Helical" evidence="5">
    <location>
        <begin position="47"/>
        <end position="65"/>
    </location>
</feature>
<dbReference type="GO" id="GO:0016020">
    <property type="term" value="C:membrane"/>
    <property type="evidence" value="ECO:0007669"/>
    <property type="project" value="UniProtKB-SubCell"/>
</dbReference>
<proteinExistence type="predicted"/>
<dbReference type="InterPro" id="IPR007267">
    <property type="entry name" value="GtrA_DPMS_TM"/>
</dbReference>
<evidence type="ECO:0000313" key="7">
    <source>
        <dbReference type="EMBL" id="ADW02277.1"/>
    </source>
</evidence>
<reference evidence="7 8" key="1">
    <citation type="submission" date="2011-01" db="EMBL/GenBank/DDBJ databases">
        <title>Complete sequence of chromosome of Streptomyces flavogriseus ATCC 33331.</title>
        <authorList>
            <consortium name="US DOE Joint Genome Institute"/>
            <person name="Lucas S."/>
            <person name="Copeland A."/>
            <person name="Lapidus A."/>
            <person name="Cheng J.-F."/>
            <person name="Goodwin L."/>
            <person name="Pitluck S."/>
            <person name="Davenport K."/>
            <person name="Detter J.C."/>
            <person name="Han C."/>
            <person name="Tapia R."/>
            <person name="Land M."/>
            <person name="Hauser L."/>
            <person name="Kyrpides N."/>
            <person name="Ivanova N."/>
            <person name="Ovchinnikova G."/>
            <person name="Pagani I."/>
            <person name="Brumm P."/>
            <person name="Mead D."/>
            <person name="Woyke T."/>
        </authorList>
    </citation>
    <scope>NUCLEOTIDE SEQUENCE [LARGE SCALE GENOMIC DNA]</scope>
    <source>
        <strain evidence="8">ATCC 33331 / IAF-45CD</strain>
    </source>
</reference>
<feature type="domain" description="GtrA/DPMS transmembrane" evidence="6">
    <location>
        <begin position="25"/>
        <end position="138"/>
    </location>
</feature>
<feature type="transmembrane region" description="Helical" evidence="5">
    <location>
        <begin position="86"/>
        <end position="105"/>
    </location>
</feature>
<organism evidence="7 8">
    <name type="scientific">Streptomyces pratensis (strain ATCC 33331 / IAF-45CD)</name>
    <dbReference type="NCBI Taxonomy" id="591167"/>
    <lineage>
        <taxon>Bacteria</taxon>
        <taxon>Bacillati</taxon>
        <taxon>Actinomycetota</taxon>
        <taxon>Actinomycetes</taxon>
        <taxon>Kitasatosporales</taxon>
        <taxon>Streptomycetaceae</taxon>
        <taxon>Streptomyces</taxon>
    </lineage>
</organism>
<evidence type="ECO:0000256" key="2">
    <source>
        <dbReference type="ARBA" id="ARBA00022692"/>
    </source>
</evidence>
<dbReference type="EMBL" id="CP002475">
    <property type="protein sequence ID" value="ADW02277.1"/>
    <property type="molecule type" value="Genomic_DNA"/>
</dbReference>
<dbReference type="KEGG" id="sfa:Sfla_0817"/>
<evidence type="ECO:0000256" key="1">
    <source>
        <dbReference type="ARBA" id="ARBA00004141"/>
    </source>
</evidence>
<name>A0A8D4BAK2_STRFA</name>
<comment type="subcellular location">
    <subcellularLocation>
        <location evidence="1">Membrane</location>
        <topology evidence="1">Multi-pass membrane protein</topology>
    </subcellularLocation>
</comment>
<dbReference type="OrthoDB" id="3296646at2"/>
<gene>
    <name evidence="7" type="ordered locus">Sfla_0817</name>
</gene>
<evidence type="ECO:0000256" key="5">
    <source>
        <dbReference type="SAM" id="Phobius"/>
    </source>
</evidence>
<accession>A0A8D4BAK2</accession>
<dbReference type="Proteomes" id="UP000002066">
    <property type="component" value="Chromosome"/>
</dbReference>
<protein>
    <recommendedName>
        <fullName evidence="6">GtrA/DPMS transmembrane domain-containing protein</fullName>
    </recommendedName>
</protein>
<feature type="transmembrane region" description="Helical" evidence="5">
    <location>
        <begin position="117"/>
        <end position="137"/>
    </location>
</feature>
<dbReference type="GO" id="GO:0000271">
    <property type="term" value="P:polysaccharide biosynthetic process"/>
    <property type="evidence" value="ECO:0007669"/>
    <property type="project" value="InterPro"/>
</dbReference>
<keyword evidence="2 5" id="KW-0812">Transmembrane</keyword>
<evidence type="ECO:0000256" key="3">
    <source>
        <dbReference type="ARBA" id="ARBA00022989"/>
    </source>
</evidence>